<dbReference type="SUPFAM" id="SSF53850">
    <property type="entry name" value="Periplasmic binding protein-like II"/>
    <property type="match status" value="1"/>
</dbReference>
<dbReference type="Proteomes" id="UP000201613">
    <property type="component" value="Unassembled WGS sequence"/>
</dbReference>
<dbReference type="InterPro" id="IPR015168">
    <property type="entry name" value="SsuA/THI5"/>
</dbReference>
<proteinExistence type="predicted"/>
<gene>
    <name evidence="3" type="primary">tauA_2</name>
    <name evidence="3" type="ORF">LOM8899_01091</name>
</gene>
<dbReference type="AlphaFoldDB" id="A0A238LBH6"/>
<dbReference type="PANTHER" id="PTHR30024">
    <property type="entry name" value="ALIPHATIC SULFONATES-BINDING PROTEIN-RELATED"/>
    <property type="match status" value="1"/>
</dbReference>
<organism evidence="3 4">
    <name type="scientific">Flavimaricola marinus</name>
    <dbReference type="NCBI Taxonomy" id="1819565"/>
    <lineage>
        <taxon>Bacteria</taxon>
        <taxon>Pseudomonadati</taxon>
        <taxon>Pseudomonadota</taxon>
        <taxon>Alphaproteobacteria</taxon>
        <taxon>Rhodobacterales</taxon>
        <taxon>Paracoccaceae</taxon>
        <taxon>Flavimaricola</taxon>
    </lineage>
</organism>
<feature type="chain" id="PRO_5012602017" evidence="1">
    <location>
        <begin position="30"/>
        <end position="350"/>
    </location>
</feature>
<keyword evidence="4" id="KW-1185">Reference proteome</keyword>
<dbReference type="Gene3D" id="3.40.190.10">
    <property type="entry name" value="Periplasmic binding protein-like II"/>
    <property type="match status" value="2"/>
</dbReference>
<keyword evidence="1" id="KW-0732">Signal</keyword>
<evidence type="ECO:0000259" key="2">
    <source>
        <dbReference type="Pfam" id="PF09084"/>
    </source>
</evidence>
<dbReference type="RefSeq" id="WP_093991071.1">
    <property type="nucleotide sequence ID" value="NZ_FXZK01000001.1"/>
</dbReference>
<evidence type="ECO:0000313" key="4">
    <source>
        <dbReference type="Proteomes" id="UP000201613"/>
    </source>
</evidence>
<dbReference type="OrthoDB" id="5348911at2"/>
<evidence type="ECO:0000313" key="3">
    <source>
        <dbReference type="EMBL" id="SMY06961.1"/>
    </source>
</evidence>
<sequence>MFESTTSLLRSALAAAALVALTGTGAALAQEYPELIVTLATDDNVFNPTTSSVFQLAEDFGYYDKHQVKVTFVGLDGSPLAAAALQSGDVDVAHISIDAAIRLTAGNDLPVRGFLSVGSGIPFLIASRSDITSLEELTGRSFAISDIGGLDHALTQAALRSFGIDDNAPSYVAIGPPSVRVQALAVGRVDATTVSFGTFAAVEDTPGLHILVPADVFASRAPAQPKFLVAREDTIEEKQEALQRFTNAIIDASRDFAANPEHWVEAAAAARPDLERDSIERTAEFNATLWCVNGCMRADTLQASVDFIYTNPDFNDVPAIELGDIVDYSFTDSALEAMGVVQTTGLDSRN</sequence>
<dbReference type="EMBL" id="FXZK01000001">
    <property type="protein sequence ID" value="SMY06961.1"/>
    <property type="molecule type" value="Genomic_DNA"/>
</dbReference>
<feature type="signal peptide" evidence="1">
    <location>
        <begin position="1"/>
        <end position="29"/>
    </location>
</feature>
<name>A0A238LBH6_9RHOB</name>
<dbReference type="Pfam" id="PF09084">
    <property type="entry name" value="NMT1"/>
    <property type="match status" value="1"/>
</dbReference>
<feature type="domain" description="SsuA/THI5-like" evidence="2">
    <location>
        <begin position="55"/>
        <end position="261"/>
    </location>
</feature>
<protein>
    <submittedName>
        <fullName evidence="3">Taurine-binding periplasmic protein</fullName>
    </submittedName>
</protein>
<evidence type="ECO:0000256" key="1">
    <source>
        <dbReference type="SAM" id="SignalP"/>
    </source>
</evidence>
<accession>A0A238LBH6</accession>
<reference evidence="3 4" key="1">
    <citation type="submission" date="2017-05" db="EMBL/GenBank/DDBJ databases">
        <authorList>
            <person name="Song R."/>
            <person name="Chenine A.L."/>
            <person name="Ruprecht R.M."/>
        </authorList>
    </citation>
    <scope>NUCLEOTIDE SEQUENCE [LARGE SCALE GENOMIC DNA]</scope>
    <source>
        <strain evidence="3 4">CECT 8899</strain>
    </source>
</reference>